<dbReference type="CDD" id="cd16917">
    <property type="entry name" value="HATPase_UhpB-NarQ-NarX-like"/>
    <property type="match status" value="1"/>
</dbReference>
<dbReference type="InterPro" id="IPR036890">
    <property type="entry name" value="HATPase_C_sf"/>
</dbReference>
<evidence type="ECO:0000256" key="10">
    <source>
        <dbReference type="SAM" id="Phobius"/>
    </source>
</evidence>
<dbReference type="Gene3D" id="1.20.5.1930">
    <property type="match status" value="1"/>
</dbReference>
<dbReference type="InterPro" id="IPR050482">
    <property type="entry name" value="Sensor_HK_TwoCompSys"/>
</dbReference>
<feature type="transmembrane region" description="Helical" evidence="10">
    <location>
        <begin position="74"/>
        <end position="92"/>
    </location>
</feature>
<evidence type="ECO:0000313" key="12">
    <source>
        <dbReference type="EMBL" id="HIZ36884.1"/>
    </source>
</evidence>
<dbReference type="InterPro" id="IPR055558">
    <property type="entry name" value="DUF7134"/>
</dbReference>
<evidence type="ECO:0000256" key="6">
    <source>
        <dbReference type="ARBA" id="ARBA00022777"/>
    </source>
</evidence>
<feature type="transmembrane region" description="Helical" evidence="10">
    <location>
        <begin position="128"/>
        <end position="146"/>
    </location>
</feature>
<keyword evidence="10" id="KW-0472">Membrane</keyword>
<feature type="domain" description="Histidine kinase/HSP90-like ATPase" evidence="11">
    <location>
        <begin position="321"/>
        <end position="412"/>
    </location>
</feature>
<dbReference type="Gene3D" id="3.30.565.10">
    <property type="entry name" value="Histidine kinase-like ATPase, C-terminal domain"/>
    <property type="match status" value="1"/>
</dbReference>
<comment type="caution">
    <text evidence="12">The sequence shown here is derived from an EMBL/GenBank/DDBJ whole genome shotgun (WGS) entry which is preliminary data.</text>
</comment>
<feature type="transmembrane region" description="Helical" evidence="10">
    <location>
        <begin position="20"/>
        <end position="41"/>
    </location>
</feature>
<proteinExistence type="predicted"/>
<keyword evidence="8" id="KW-0902">Two-component regulatory system</keyword>
<keyword evidence="10" id="KW-1133">Transmembrane helix</keyword>
<reference evidence="12" key="1">
    <citation type="journal article" date="2021" name="PeerJ">
        <title>Extensive microbial diversity within the chicken gut microbiome revealed by metagenomics and culture.</title>
        <authorList>
            <person name="Gilroy R."/>
            <person name="Ravi A."/>
            <person name="Getino M."/>
            <person name="Pursley I."/>
            <person name="Horton D.L."/>
            <person name="Alikhan N.F."/>
            <person name="Baker D."/>
            <person name="Gharbi K."/>
            <person name="Hall N."/>
            <person name="Watson M."/>
            <person name="Adriaenssens E.M."/>
            <person name="Foster-Nyarko E."/>
            <person name="Jarju S."/>
            <person name="Secka A."/>
            <person name="Antonio M."/>
            <person name="Oren A."/>
            <person name="Chaudhuri R.R."/>
            <person name="La Ragione R."/>
            <person name="Hildebrand F."/>
            <person name="Pallen M.J."/>
        </authorList>
    </citation>
    <scope>NUCLEOTIDE SEQUENCE</scope>
    <source>
        <strain evidence="12">ChiGjej4B4-7305</strain>
    </source>
</reference>
<sequence length="416" mass="44178">MTASNTRGASLDALLARPLVADAVLAVLLATVLGPMSASLLRSAVSPAPVLLTATGCLLVLHVGVLWRRRAPVLTYLLTAAAMLTLVLLPPLQDSTGVAYATVLLPSSMLFALMLYTVAGQVHRGRALVALGIALIGVVVVLVRLWDPASWGGSTGSSGTWVWRLGLAVALSAVMATVWALGRLSGTRRLFLEGLREKAERAEQDRLRERAEAARAERDRIRREMHDVVSHSLAVIVSHAEGGRMQDPDGPGASAFATIGHVGRESLRDMRALLGVLQEGDSGTEPAPRLADLPDLVERVRAAGLEVAVEQQGTAHELRPAVHLAAFRVVQEALTNVFKHAGAGARATVRLTWQDEQVVLTITDDGAGARVLHAGVGLTGMQERTRLVGGTLDAGHRDQGGFEVRATLPHEGRRSR</sequence>
<keyword evidence="10" id="KW-0812">Transmembrane</keyword>
<keyword evidence="3" id="KW-0597">Phosphoprotein</keyword>
<protein>
    <recommendedName>
        <fullName evidence="2">histidine kinase</fullName>
        <ecNumber evidence="2">2.7.13.3</ecNumber>
    </recommendedName>
</protein>
<keyword evidence="7" id="KW-0067">ATP-binding</keyword>
<dbReference type="EMBL" id="DXBY01000241">
    <property type="protein sequence ID" value="HIZ36884.1"/>
    <property type="molecule type" value="Genomic_DNA"/>
</dbReference>
<dbReference type="Pfam" id="PF23539">
    <property type="entry name" value="DUF7134"/>
    <property type="match status" value="1"/>
</dbReference>
<keyword evidence="6 12" id="KW-0418">Kinase</keyword>
<evidence type="ECO:0000256" key="5">
    <source>
        <dbReference type="ARBA" id="ARBA00022741"/>
    </source>
</evidence>
<dbReference type="Pfam" id="PF02518">
    <property type="entry name" value="HATPase_c"/>
    <property type="match status" value="1"/>
</dbReference>
<evidence type="ECO:0000256" key="9">
    <source>
        <dbReference type="SAM" id="Coils"/>
    </source>
</evidence>
<dbReference type="GO" id="GO:0005524">
    <property type="term" value="F:ATP binding"/>
    <property type="evidence" value="ECO:0007669"/>
    <property type="project" value="UniProtKB-KW"/>
</dbReference>
<evidence type="ECO:0000313" key="13">
    <source>
        <dbReference type="Proteomes" id="UP000824037"/>
    </source>
</evidence>
<reference evidence="12" key="2">
    <citation type="submission" date="2021-04" db="EMBL/GenBank/DDBJ databases">
        <authorList>
            <person name="Gilroy R."/>
        </authorList>
    </citation>
    <scope>NUCLEOTIDE SEQUENCE</scope>
    <source>
        <strain evidence="12">ChiGjej4B4-7305</strain>
    </source>
</reference>
<dbReference type="PANTHER" id="PTHR24421">
    <property type="entry name" value="NITRATE/NITRITE SENSOR PROTEIN NARX-RELATED"/>
    <property type="match status" value="1"/>
</dbReference>
<organism evidence="12 13">
    <name type="scientific">Candidatus Ruania gallistercoris</name>
    <dbReference type="NCBI Taxonomy" id="2838746"/>
    <lineage>
        <taxon>Bacteria</taxon>
        <taxon>Bacillati</taxon>
        <taxon>Actinomycetota</taxon>
        <taxon>Actinomycetes</taxon>
        <taxon>Micrococcales</taxon>
        <taxon>Ruaniaceae</taxon>
        <taxon>Ruania</taxon>
    </lineage>
</organism>
<dbReference type="PANTHER" id="PTHR24421:SF10">
    <property type="entry name" value="NITRATE_NITRITE SENSOR PROTEIN NARQ"/>
    <property type="match status" value="1"/>
</dbReference>
<keyword evidence="4" id="KW-0808">Transferase</keyword>
<dbReference type="GO" id="GO:0000155">
    <property type="term" value="F:phosphorelay sensor kinase activity"/>
    <property type="evidence" value="ECO:0007669"/>
    <property type="project" value="InterPro"/>
</dbReference>
<keyword evidence="9" id="KW-0175">Coiled coil</keyword>
<feature type="transmembrane region" description="Helical" evidence="10">
    <location>
        <begin position="161"/>
        <end position="182"/>
    </location>
</feature>
<comment type="catalytic activity">
    <reaction evidence="1">
        <text>ATP + protein L-histidine = ADP + protein N-phospho-L-histidine.</text>
        <dbReference type="EC" id="2.7.13.3"/>
    </reaction>
</comment>
<evidence type="ECO:0000256" key="2">
    <source>
        <dbReference type="ARBA" id="ARBA00012438"/>
    </source>
</evidence>
<evidence type="ECO:0000256" key="7">
    <source>
        <dbReference type="ARBA" id="ARBA00022840"/>
    </source>
</evidence>
<gene>
    <name evidence="12" type="ORF">H9815_14015</name>
</gene>
<keyword evidence="5" id="KW-0547">Nucleotide-binding</keyword>
<dbReference type="InterPro" id="IPR011712">
    <property type="entry name" value="Sig_transdc_His_kin_sub3_dim/P"/>
</dbReference>
<feature type="coiled-coil region" evidence="9">
    <location>
        <begin position="192"/>
        <end position="224"/>
    </location>
</feature>
<evidence type="ECO:0000256" key="3">
    <source>
        <dbReference type="ARBA" id="ARBA00022553"/>
    </source>
</evidence>
<dbReference type="InterPro" id="IPR003594">
    <property type="entry name" value="HATPase_dom"/>
</dbReference>
<evidence type="ECO:0000256" key="4">
    <source>
        <dbReference type="ARBA" id="ARBA00022679"/>
    </source>
</evidence>
<dbReference type="Pfam" id="PF07730">
    <property type="entry name" value="HisKA_3"/>
    <property type="match status" value="1"/>
</dbReference>
<dbReference type="GO" id="GO:0016020">
    <property type="term" value="C:membrane"/>
    <property type="evidence" value="ECO:0007669"/>
    <property type="project" value="InterPro"/>
</dbReference>
<evidence type="ECO:0000259" key="11">
    <source>
        <dbReference type="SMART" id="SM00387"/>
    </source>
</evidence>
<name>A0A9D2EFU9_9MICO</name>
<dbReference type="Proteomes" id="UP000824037">
    <property type="component" value="Unassembled WGS sequence"/>
</dbReference>
<feature type="transmembrane region" description="Helical" evidence="10">
    <location>
        <begin position="47"/>
        <end position="67"/>
    </location>
</feature>
<dbReference type="AlphaFoldDB" id="A0A9D2EFU9"/>
<evidence type="ECO:0000256" key="8">
    <source>
        <dbReference type="ARBA" id="ARBA00023012"/>
    </source>
</evidence>
<accession>A0A9D2EFU9</accession>
<feature type="transmembrane region" description="Helical" evidence="10">
    <location>
        <begin position="98"/>
        <end position="116"/>
    </location>
</feature>
<dbReference type="GO" id="GO:0046983">
    <property type="term" value="F:protein dimerization activity"/>
    <property type="evidence" value="ECO:0007669"/>
    <property type="project" value="InterPro"/>
</dbReference>
<evidence type="ECO:0000256" key="1">
    <source>
        <dbReference type="ARBA" id="ARBA00000085"/>
    </source>
</evidence>
<dbReference type="SMART" id="SM00387">
    <property type="entry name" value="HATPase_c"/>
    <property type="match status" value="1"/>
</dbReference>
<dbReference type="SUPFAM" id="SSF55874">
    <property type="entry name" value="ATPase domain of HSP90 chaperone/DNA topoisomerase II/histidine kinase"/>
    <property type="match status" value="1"/>
</dbReference>
<dbReference type="EC" id="2.7.13.3" evidence="2"/>